<dbReference type="EMBL" id="JAVRHT010000002">
    <property type="protein sequence ID" value="MDT0630444.1"/>
    <property type="molecule type" value="Genomic_DNA"/>
</dbReference>
<dbReference type="Gene3D" id="3.40.50.720">
    <property type="entry name" value="NAD(P)-binding Rossmann-like Domain"/>
    <property type="match status" value="1"/>
</dbReference>
<keyword evidence="2" id="KW-0560">Oxidoreductase</keyword>
<dbReference type="InterPro" id="IPR057326">
    <property type="entry name" value="KR_dom"/>
</dbReference>
<dbReference type="PANTHER" id="PTHR44196">
    <property type="entry name" value="DEHYDROGENASE/REDUCTASE SDR FAMILY MEMBER 7B"/>
    <property type="match status" value="1"/>
</dbReference>
<proteinExistence type="inferred from homology"/>
<accession>A0ABU3BMD1</accession>
<reference evidence="5 6" key="1">
    <citation type="submission" date="2023-09" db="EMBL/GenBank/DDBJ databases">
        <authorList>
            <person name="Rey-Velasco X."/>
        </authorList>
    </citation>
    <scope>NUCLEOTIDE SEQUENCE [LARGE SCALE GENOMIC DNA]</scope>
    <source>
        <strain evidence="5 6">F394</strain>
    </source>
</reference>
<evidence type="ECO:0000313" key="5">
    <source>
        <dbReference type="EMBL" id="MDT0630444.1"/>
    </source>
</evidence>
<dbReference type="Pfam" id="PF00106">
    <property type="entry name" value="adh_short"/>
    <property type="match status" value="1"/>
</dbReference>
<evidence type="ECO:0000259" key="4">
    <source>
        <dbReference type="SMART" id="SM00822"/>
    </source>
</evidence>
<dbReference type="PRINTS" id="PR00080">
    <property type="entry name" value="SDRFAMILY"/>
</dbReference>
<dbReference type="NCBIfam" id="NF005495">
    <property type="entry name" value="PRK07109.1"/>
    <property type="match status" value="1"/>
</dbReference>
<dbReference type="PROSITE" id="PS00061">
    <property type="entry name" value="ADH_SHORT"/>
    <property type="match status" value="1"/>
</dbReference>
<dbReference type="SUPFAM" id="SSF51735">
    <property type="entry name" value="NAD(P)-binding Rossmann-fold domains"/>
    <property type="match status" value="1"/>
</dbReference>
<gene>
    <name evidence="5" type="ORF">RM540_01680</name>
</gene>
<dbReference type="PANTHER" id="PTHR44196:SF1">
    <property type="entry name" value="DEHYDROGENASE_REDUCTASE SDR FAMILY MEMBER 7B"/>
    <property type="match status" value="1"/>
</dbReference>
<comment type="caution">
    <text evidence="5">The sequence shown here is derived from an EMBL/GenBank/DDBJ whole genome shotgun (WGS) entry which is preliminary data.</text>
</comment>
<dbReference type="InterPro" id="IPR020904">
    <property type="entry name" value="Sc_DH/Rdtase_CS"/>
</dbReference>
<sequence length="337" mass="35457">MSVSLKPLDQQTLVITGASSGIGLATALEAASRGADLFLVARAPEDLNEAAERCRALGADVETMAADVADRAVLDLIVQTATERFGGFDTWINNAGVSIYGEIKDVPEESARQLFETNYWGTVHGSLVAAEHFRTRRGTGGAIINVGSVLGDRAIPLQGHYSASKHAVKGFTDAFRMELEKEGLAVSVTLIKPNATGTPYTEHAANYMDREAALPTPAYAPETVARAILSAAERPVRDVTVGAKDGALTVLGTIAPRLTDKLMEASFFDQQKGDAPYTGDRSGTLQEPVPGSGRVHGAVDGHVFQSSPWAQLQAHPLASAGLALGAALALTLGLRRN</sequence>
<dbReference type="RefSeq" id="WP_311661546.1">
    <property type="nucleotide sequence ID" value="NZ_JAVRHT010000002.1"/>
</dbReference>
<dbReference type="Proteomes" id="UP001267426">
    <property type="component" value="Unassembled WGS sequence"/>
</dbReference>
<dbReference type="InterPro" id="IPR036291">
    <property type="entry name" value="NAD(P)-bd_dom_sf"/>
</dbReference>
<evidence type="ECO:0000256" key="2">
    <source>
        <dbReference type="ARBA" id="ARBA00023002"/>
    </source>
</evidence>
<dbReference type="SMART" id="SM00822">
    <property type="entry name" value="PKS_KR"/>
    <property type="match status" value="1"/>
</dbReference>
<evidence type="ECO:0000313" key="6">
    <source>
        <dbReference type="Proteomes" id="UP001267426"/>
    </source>
</evidence>
<feature type="domain" description="Ketoreductase" evidence="4">
    <location>
        <begin position="11"/>
        <end position="194"/>
    </location>
</feature>
<organism evidence="5 6">
    <name type="scientific">Rubrivirga litoralis</name>
    <dbReference type="NCBI Taxonomy" id="3075598"/>
    <lineage>
        <taxon>Bacteria</taxon>
        <taxon>Pseudomonadati</taxon>
        <taxon>Rhodothermota</taxon>
        <taxon>Rhodothermia</taxon>
        <taxon>Rhodothermales</taxon>
        <taxon>Rubricoccaceae</taxon>
        <taxon>Rubrivirga</taxon>
    </lineage>
</organism>
<name>A0ABU3BMD1_9BACT</name>
<evidence type="ECO:0000256" key="3">
    <source>
        <dbReference type="RuleBase" id="RU000363"/>
    </source>
</evidence>
<evidence type="ECO:0000256" key="1">
    <source>
        <dbReference type="ARBA" id="ARBA00006484"/>
    </source>
</evidence>
<keyword evidence="6" id="KW-1185">Reference proteome</keyword>
<dbReference type="InterPro" id="IPR002347">
    <property type="entry name" value="SDR_fam"/>
</dbReference>
<comment type="similarity">
    <text evidence="1 3">Belongs to the short-chain dehydrogenases/reductases (SDR) family.</text>
</comment>
<protein>
    <submittedName>
        <fullName evidence="5">SDR family oxidoreductase</fullName>
    </submittedName>
</protein>
<dbReference type="PRINTS" id="PR00081">
    <property type="entry name" value="GDHRDH"/>
</dbReference>